<feature type="binding site" evidence="7">
    <location>
        <begin position="9"/>
        <end position="11"/>
    </location>
    <ligand>
        <name>substrate</name>
    </ligand>
</feature>
<accession>A0A5S5CSL4</accession>
<comment type="pathway">
    <text evidence="7 8">Carbohydrate biosynthesis; gluconeogenesis.</text>
</comment>
<evidence type="ECO:0000256" key="4">
    <source>
        <dbReference type="ARBA" id="ARBA00022490"/>
    </source>
</evidence>
<dbReference type="RefSeq" id="WP_148910432.1">
    <property type="nucleotide sequence ID" value="NZ_VNHX01000043.1"/>
</dbReference>
<dbReference type="GO" id="GO:0006096">
    <property type="term" value="P:glycolytic process"/>
    <property type="evidence" value="ECO:0007669"/>
    <property type="project" value="UniProtKB-UniRule"/>
</dbReference>
<feature type="binding site" evidence="7">
    <location>
        <position position="216"/>
    </location>
    <ligand>
        <name>substrate</name>
    </ligand>
</feature>
<feature type="active site" description="Proton acceptor" evidence="7">
    <location>
        <position position="170"/>
    </location>
</feature>
<gene>
    <name evidence="7" type="primary">tpiA</name>
    <name evidence="9" type="ORF">BC792_1434</name>
</gene>
<dbReference type="InterPro" id="IPR013785">
    <property type="entry name" value="Aldolase_TIM"/>
</dbReference>
<dbReference type="PANTHER" id="PTHR21139:SF42">
    <property type="entry name" value="TRIOSEPHOSPHATE ISOMERASE"/>
    <property type="match status" value="1"/>
</dbReference>
<reference evidence="9 10" key="1">
    <citation type="submission" date="2019-07" db="EMBL/GenBank/DDBJ databases">
        <title>Genomic Encyclopedia of Archaeal and Bacterial Type Strains, Phase II (KMG-II): from individual species to whole genera.</title>
        <authorList>
            <person name="Goeker M."/>
        </authorList>
    </citation>
    <scope>NUCLEOTIDE SEQUENCE [LARGE SCALE GENOMIC DNA]</scope>
    <source>
        <strain evidence="9 10">DSM 18850</strain>
    </source>
</reference>
<dbReference type="InterPro" id="IPR035990">
    <property type="entry name" value="TIM_sf"/>
</dbReference>
<dbReference type="SUPFAM" id="SSF51351">
    <property type="entry name" value="Triosephosphate isomerase (TIM)"/>
    <property type="match status" value="1"/>
</dbReference>
<comment type="function">
    <text evidence="7">Involved in the gluconeogenesis. Catalyzes stereospecifically the conversion of dihydroxyacetone phosphate (DHAP) to D-glyceraldehyde-3-phosphate (G3P).</text>
</comment>
<evidence type="ECO:0000256" key="1">
    <source>
        <dbReference type="ARBA" id="ARBA00004680"/>
    </source>
</evidence>
<evidence type="ECO:0000256" key="3">
    <source>
        <dbReference type="ARBA" id="ARBA00022432"/>
    </source>
</evidence>
<dbReference type="Gene3D" id="3.20.20.70">
    <property type="entry name" value="Aldolase class I"/>
    <property type="match status" value="1"/>
</dbReference>
<dbReference type="PROSITE" id="PS00171">
    <property type="entry name" value="TIM_1"/>
    <property type="match status" value="1"/>
</dbReference>
<keyword evidence="10" id="KW-1185">Reference proteome</keyword>
<sequence>MRKNIVAGNWKMNLDYEKGVSLFSEIVNMVKDEVVGNQEVIVCTPAIHLSSVGKLAGSVKNVAVGAQNIHQAESGAYTGEISATQVKSTGAAYVILGHSERRAYFGETDELLAQKVEAALKHGLSPIFCIGETKEERESGRFFDVIKSQLEKGVFHLSGEDFTNIVLAYEPVWAIGTGLTATPEQAQEVHAFIRDTIAGKYGEQIAADTTILYGGSANPGNAKELFSQPDIDGGLIGGASLKSRDFVDIVKVFNA</sequence>
<dbReference type="PROSITE" id="PS51440">
    <property type="entry name" value="TIM_2"/>
    <property type="match status" value="1"/>
</dbReference>
<evidence type="ECO:0000256" key="7">
    <source>
        <dbReference type="HAMAP-Rule" id="MF_00147"/>
    </source>
</evidence>
<evidence type="ECO:0000256" key="6">
    <source>
        <dbReference type="ARBA" id="ARBA00023235"/>
    </source>
</evidence>
<keyword evidence="5 7" id="KW-0324">Glycolysis</keyword>
<dbReference type="PANTHER" id="PTHR21139">
    <property type="entry name" value="TRIOSEPHOSPHATE ISOMERASE"/>
    <property type="match status" value="1"/>
</dbReference>
<feature type="binding site" evidence="7">
    <location>
        <begin position="237"/>
        <end position="238"/>
    </location>
    <ligand>
        <name>substrate</name>
    </ligand>
</feature>
<dbReference type="InterPro" id="IPR000652">
    <property type="entry name" value="Triosephosphate_isomerase"/>
</dbReference>
<organism evidence="9 10">
    <name type="scientific">Sphingobacterium allocomposti</name>
    <dbReference type="NCBI Taxonomy" id="415956"/>
    <lineage>
        <taxon>Bacteria</taxon>
        <taxon>Pseudomonadati</taxon>
        <taxon>Bacteroidota</taxon>
        <taxon>Sphingobacteriia</taxon>
        <taxon>Sphingobacteriales</taxon>
        <taxon>Sphingobacteriaceae</taxon>
        <taxon>Sphingobacterium</taxon>
    </lineage>
</organism>
<evidence type="ECO:0000313" key="10">
    <source>
        <dbReference type="Proteomes" id="UP000325105"/>
    </source>
</evidence>
<keyword evidence="4 7" id="KW-0963">Cytoplasm</keyword>
<proteinExistence type="inferred from homology"/>
<comment type="caution">
    <text evidence="9">The sequence shown here is derived from an EMBL/GenBank/DDBJ whole genome shotgun (WGS) entry which is preliminary data.</text>
</comment>
<dbReference type="HAMAP" id="MF_00147_B">
    <property type="entry name" value="TIM_B"/>
    <property type="match status" value="1"/>
</dbReference>
<evidence type="ECO:0000256" key="8">
    <source>
        <dbReference type="RuleBase" id="RU363013"/>
    </source>
</evidence>
<dbReference type="EMBL" id="VNHX01000043">
    <property type="protein sequence ID" value="TYP86713.1"/>
    <property type="molecule type" value="Genomic_DNA"/>
</dbReference>
<dbReference type="UniPathway" id="UPA00138"/>
<comment type="pathway">
    <text evidence="1 7 8">Carbohydrate degradation; glycolysis; D-glyceraldehyde 3-phosphate from glycerone phosphate: step 1/1.</text>
</comment>
<dbReference type="FunFam" id="3.20.20.70:FF:000016">
    <property type="entry name" value="Triosephosphate isomerase"/>
    <property type="match status" value="1"/>
</dbReference>
<dbReference type="AlphaFoldDB" id="A0A5S5CSL4"/>
<dbReference type="Proteomes" id="UP000325105">
    <property type="component" value="Unassembled WGS sequence"/>
</dbReference>
<dbReference type="GO" id="GO:0005829">
    <property type="term" value="C:cytosol"/>
    <property type="evidence" value="ECO:0007669"/>
    <property type="project" value="TreeGrafter"/>
</dbReference>
<dbReference type="NCBIfam" id="TIGR00419">
    <property type="entry name" value="tim"/>
    <property type="match status" value="1"/>
</dbReference>
<keyword evidence="6 7" id="KW-0413">Isomerase</keyword>
<dbReference type="OrthoDB" id="9809429at2"/>
<dbReference type="GO" id="GO:0004807">
    <property type="term" value="F:triose-phosphate isomerase activity"/>
    <property type="evidence" value="ECO:0007669"/>
    <property type="project" value="UniProtKB-UniRule"/>
</dbReference>
<name>A0A5S5CSL4_9SPHI</name>
<comment type="subunit">
    <text evidence="7 8">Homodimer.</text>
</comment>
<comment type="subcellular location">
    <subcellularLocation>
        <location evidence="7 8">Cytoplasm</location>
    </subcellularLocation>
</comment>
<dbReference type="GO" id="GO:0019563">
    <property type="term" value="P:glycerol catabolic process"/>
    <property type="evidence" value="ECO:0007669"/>
    <property type="project" value="TreeGrafter"/>
</dbReference>
<feature type="active site" description="Electrophile" evidence="7">
    <location>
        <position position="98"/>
    </location>
</feature>
<dbReference type="GO" id="GO:0046166">
    <property type="term" value="P:glyceraldehyde-3-phosphate biosynthetic process"/>
    <property type="evidence" value="ECO:0007669"/>
    <property type="project" value="TreeGrafter"/>
</dbReference>
<evidence type="ECO:0000256" key="2">
    <source>
        <dbReference type="ARBA" id="ARBA00007422"/>
    </source>
</evidence>
<comment type="similarity">
    <text evidence="2 7 8">Belongs to the triosephosphate isomerase family.</text>
</comment>
<dbReference type="GO" id="GO:0006094">
    <property type="term" value="P:gluconeogenesis"/>
    <property type="evidence" value="ECO:0007669"/>
    <property type="project" value="UniProtKB-UniRule"/>
</dbReference>
<dbReference type="InterPro" id="IPR020861">
    <property type="entry name" value="Triosephosphate_isomerase_AS"/>
</dbReference>
<dbReference type="Pfam" id="PF00121">
    <property type="entry name" value="TIM"/>
    <property type="match status" value="1"/>
</dbReference>
<dbReference type="UniPathway" id="UPA00109">
    <property type="reaction ID" value="UER00189"/>
</dbReference>
<keyword evidence="3 7" id="KW-0312">Gluconeogenesis</keyword>
<dbReference type="InterPro" id="IPR022896">
    <property type="entry name" value="TrioseP_Isoase_bac/euk"/>
</dbReference>
<comment type="catalytic activity">
    <reaction evidence="7 8">
        <text>D-glyceraldehyde 3-phosphate = dihydroxyacetone phosphate</text>
        <dbReference type="Rhea" id="RHEA:18585"/>
        <dbReference type="ChEBI" id="CHEBI:57642"/>
        <dbReference type="ChEBI" id="CHEBI:59776"/>
        <dbReference type="EC" id="5.3.1.1"/>
    </reaction>
</comment>
<dbReference type="EC" id="5.3.1.1" evidence="7 8"/>
<dbReference type="CDD" id="cd00311">
    <property type="entry name" value="TIM"/>
    <property type="match status" value="1"/>
</dbReference>
<evidence type="ECO:0000256" key="5">
    <source>
        <dbReference type="ARBA" id="ARBA00023152"/>
    </source>
</evidence>
<feature type="binding site" evidence="7">
    <location>
        <position position="176"/>
    </location>
    <ligand>
        <name>substrate</name>
    </ligand>
</feature>
<evidence type="ECO:0000313" key="9">
    <source>
        <dbReference type="EMBL" id="TYP86713.1"/>
    </source>
</evidence>
<protein>
    <recommendedName>
        <fullName evidence="7 8">Triosephosphate isomerase</fullName>
        <shortName evidence="7">TIM</shortName>
        <shortName evidence="7">TPI</shortName>
        <ecNumber evidence="7 8">5.3.1.1</ecNumber>
    </recommendedName>
    <alternativeName>
        <fullName evidence="7">Triose-phosphate isomerase</fullName>
    </alternativeName>
</protein>